<accession>A0AAW2I8K3</accession>
<feature type="transmembrane region" description="Helical" evidence="2">
    <location>
        <begin position="556"/>
        <end position="577"/>
    </location>
</feature>
<protein>
    <submittedName>
        <fullName evidence="3">Uncharacterized protein</fullName>
    </submittedName>
</protein>
<feature type="region of interest" description="Disordered" evidence="1">
    <location>
        <begin position="348"/>
        <end position="392"/>
    </location>
</feature>
<keyword evidence="2" id="KW-0812">Transmembrane</keyword>
<organism evidence="3">
    <name type="scientific">Menopon gallinae</name>
    <name type="common">poultry shaft louse</name>
    <dbReference type="NCBI Taxonomy" id="328185"/>
    <lineage>
        <taxon>Eukaryota</taxon>
        <taxon>Metazoa</taxon>
        <taxon>Ecdysozoa</taxon>
        <taxon>Arthropoda</taxon>
        <taxon>Hexapoda</taxon>
        <taxon>Insecta</taxon>
        <taxon>Pterygota</taxon>
        <taxon>Neoptera</taxon>
        <taxon>Paraneoptera</taxon>
        <taxon>Psocodea</taxon>
        <taxon>Troctomorpha</taxon>
        <taxon>Phthiraptera</taxon>
        <taxon>Amblycera</taxon>
        <taxon>Menoponidae</taxon>
        <taxon>Menopon</taxon>
    </lineage>
</organism>
<reference evidence="3" key="1">
    <citation type="journal article" date="2024" name="Gigascience">
        <title>Chromosome-level genome of the poultry shaft louse Menopon gallinae provides insight into the host-switching and adaptive evolution of parasitic lice.</title>
        <authorList>
            <person name="Xu Y."/>
            <person name="Ma L."/>
            <person name="Liu S."/>
            <person name="Liang Y."/>
            <person name="Liu Q."/>
            <person name="He Z."/>
            <person name="Tian L."/>
            <person name="Duan Y."/>
            <person name="Cai W."/>
            <person name="Li H."/>
            <person name="Song F."/>
        </authorList>
    </citation>
    <scope>NUCLEOTIDE SEQUENCE</scope>
    <source>
        <strain evidence="3">Cailab_2023a</strain>
    </source>
</reference>
<feature type="compositionally biased region" description="Basic residues" evidence="1">
    <location>
        <begin position="118"/>
        <end position="128"/>
    </location>
</feature>
<feature type="region of interest" description="Disordered" evidence="1">
    <location>
        <begin position="408"/>
        <end position="434"/>
    </location>
</feature>
<feature type="compositionally biased region" description="Low complexity" evidence="1">
    <location>
        <begin position="408"/>
        <end position="426"/>
    </location>
</feature>
<dbReference type="AlphaFoldDB" id="A0AAW2I8K3"/>
<feature type="region of interest" description="Disordered" evidence="1">
    <location>
        <begin position="50"/>
        <end position="172"/>
    </location>
</feature>
<dbReference type="EMBL" id="JARGDH010000001">
    <property type="protein sequence ID" value="KAL0278705.1"/>
    <property type="molecule type" value="Genomic_DNA"/>
</dbReference>
<evidence type="ECO:0000313" key="3">
    <source>
        <dbReference type="EMBL" id="KAL0278705.1"/>
    </source>
</evidence>
<proteinExistence type="predicted"/>
<gene>
    <name evidence="3" type="ORF">PYX00_000451</name>
</gene>
<feature type="compositionally biased region" description="Basic and acidic residues" evidence="1">
    <location>
        <begin position="371"/>
        <end position="390"/>
    </location>
</feature>
<sequence>MIKWLSASRLKNANQCEPTPLTNDPLAAIAGVNDPDGKCQIYAVTRVNPLFKEERSPERKVEGPAVDDNSDENADQRLSPRKSISSGYESRCNSSSESSSCTECESKAVKKPASSQKREKRWTRQAKKRNSDHDSSDVTALKSPGSAPLKRRSRKYKNGSPPGSSNLSPIPEGKIDCSIPPPIWPRFGTEASETARDTQVPGAMPFHDGTTNPLNFMYKYNEKYPKCCNGSSRSLWNYFDEKGQLSGAISVKTEYEHNWIECCRNQCNDSYLAKSADDGEKGTGTLERPSRNAQLTRDLLRDLANLVSYAMKRKNVLSVEEILMTLSESIQKSLDLLSKADAAEELRDEKRDDIYSSGSEGKTSNEYSSGTEKDAYGPVRGFEEKKDKPGEGAGLIYHQRECSSSSTESGFCFSDSSPTPSSDSSSNEQGRGVPNPLFLYDSVYGVPKSVRDAIVCDSRDRTSDAFKDAAARDCGSSAFVKLISAKRKVSGTDETGPLTEQEGDNSVKVDNNILKKVEHPYYIAIGRPDFTLDMPQAEKLVKTLSSSKRRRCWCRLMTSMLGLVFFLFSVMMVSLIVTKGKRLFGAL</sequence>
<keyword evidence="2" id="KW-0472">Membrane</keyword>
<feature type="compositionally biased region" description="Basic and acidic residues" evidence="1">
    <location>
        <begin position="51"/>
        <end position="62"/>
    </location>
</feature>
<name>A0AAW2I8K3_9NEOP</name>
<feature type="compositionally biased region" description="Polar residues" evidence="1">
    <location>
        <begin position="356"/>
        <end position="370"/>
    </location>
</feature>
<evidence type="ECO:0000256" key="1">
    <source>
        <dbReference type="SAM" id="MobiDB-lite"/>
    </source>
</evidence>
<keyword evidence="2" id="KW-1133">Transmembrane helix</keyword>
<comment type="caution">
    <text evidence="3">The sequence shown here is derived from an EMBL/GenBank/DDBJ whole genome shotgun (WGS) entry which is preliminary data.</text>
</comment>
<feature type="compositionally biased region" description="Low complexity" evidence="1">
    <location>
        <begin position="158"/>
        <end position="171"/>
    </location>
</feature>
<evidence type="ECO:0000256" key="2">
    <source>
        <dbReference type="SAM" id="Phobius"/>
    </source>
</evidence>
<feature type="compositionally biased region" description="Low complexity" evidence="1">
    <location>
        <begin position="85"/>
        <end position="103"/>
    </location>
</feature>